<evidence type="ECO:0000256" key="2">
    <source>
        <dbReference type="ARBA" id="ARBA00013855"/>
    </source>
</evidence>
<gene>
    <name evidence="7" type="ORF">MNBD_GAMMA01-2098</name>
</gene>
<name>A0A3B0V747_9ZZZZ</name>
<reference evidence="7" key="1">
    <citation type="submission" date="2018-06" db="EMBL/GenBank/DDBJ databases">
        <authorList>
            <person name="Zhirakovskaya E."/>
        </authorList>
    </citation>
    <scope>NUCLEOTIDE SEQUENCE</scope>
</reference>
<dbReference type="InterPro" id="IPR042175">
    <property type="entry name" value="Cell/Rod_MreC_2"/>
</dbReference>
<feature type="domain" description="Rod shape-determining protein MreC beta-barrel core" evidence="6">
    <location>
        <begin position="127"/>
        <end position="273"/>
    </location>
</feature>
<keyword evidence="5" id="KW-0472">Membrane</keyword>
<protein>
    <recommendedName>
        <fullName evidence="2">Cell shape-determining protein MreC</fullName>
    </recommendedName>
    <alternativeName>
        <fullName evidence="4">Cell shape protein MreC</fullName>
    </alternativeName>
</protein>
<dbReference type="PANTHER" id="PTHR34138">
    <property type="entry name" value="CELL SHAPE-DETERMINING PROTEIN MREC"/>
    <property type="match status" value="1"/>
</dbReference>
<dbReference type="PIRSF" id="PIRSF038471">
    <property type="entry name" value="MreC"/>
    <property type="match status" value="1"/>
</dbReference>
<comment type="similarity">
    <text evidence="1">Belongs to the MreC family.</text>
</comment>
<keyword evidence="5" id="KW-1133">Transmembrane helix</keyword>
<sequence>MWSPKNESSLTQNNVLRFLLLEIICIILMVMDHSAKIATPIRAAISTLTYPLVKVIELPQNAYEFLSSSASNQFQLLSENVSLKQKLSQAQIELLQLEVISQQNQELRQLLGAKLQLPLKTTVAFLININTGDNAHHFIINQGFNQGVTIGQTVLDLKGVAGQIFSVDLETAHVILITNANHAVPVEFLRTGIRTFMYGTGDLTTLSLPEIPQSANVKVGDILITSGFGGVFPRGLKIATISTIIDSEDRSYRQAEAHPSADLNNIKQVLLVWSKEKTEVGENKVPVNNDTIHDNQKVSQ</sequence>
<dbReference type="Pfam" id="PF04085">
    <property type="entry name" value="MreC"/>
    <property type="match status" value="1"/>
</dbReference>
<evidence type="ECO:0000256" key="1">
    <source>
        <dbReference type="ARBA" id="ARBA00009369"/>
    </source>
</evidence>
<dbReference type="InterPro" id="IPR007221">
    <property type="entry name" value="MreC"/>
</dbReference>
<dbReference type="InterPro" id="IPR055342">
    <property type="entry name" value="MreC_beta-barrel_core"/>
</dbReference>
<accession>A0A3B0V747</accession>
<evidence type="ECO:0000259" key="6">
    <source>
        <dbReference type="Pfam" id="PF04085"/>
    </source>
</evidence>
<organism evidence="7">
    <name type="scientific">hydrothermal vent metagenome</name>
    <dbReference type="NCBI Taxonomy" id="652676"/>
    <lineage>
        <taxon>unclassified sequences</taxon>
        <taxon>metagenomes</taxon>
        <taxon>ecological metagenomes</taxon>
    </lineage>
</organism>
<dbReference type="InterPro" id="IPR042177">
    <property type="entry name" value="Cell/Rod_1"/>
</dbReference>
<evidence type="ECO:0000256" key="5">
    <source>
        <dbReference type="SAM" id="Phobius"/>
    </source>
</evidence>
<dbReference type="EMBL" id="UOEW01000044">
    <property type="protein sequence ID" value="VAW33857.1"/>
    <property type="molecule type" value="Genomic_DNA"/>
</dbReference>
<evidence type="ECO:0000313" key="7">
    <source>
        <dbReference type="EMBL" id="VAW33857.1"/>
    </source>
</evidence>
<dbReference type="AlphaFoldDB" id="A0A3B0V747"/>
<dbReference type="Gene3D" id="2.40.10.340">
    <property type="entry name" value="Rod shape-determining protein MreC, domain 1"/>
    <property type="match status" value="1"/>
</dbReference>
<proteinExistence type="inferred from homology"/>
<keyword evidence="3" id="KW-0133">Cell shape</keyword>
<dbReference type="NCBIfam" id="TIGR00219">
    <property type="entry name" value="mreC"/>
    <property type="match status" value="1"/>
</dbReference>
<keyword evidence="5" id="KW-0812">Transmembrane</keyword>
<dbReference type="PANTHER" id="PTHR34138:SF1">
    <property type="entry name" value="CELL SHAPE-DETERMINING PROTEIN MREC"/>
    <property type="match status" value="1"/>
</dbReference>
<evidence type="ECO:0000256" key="4">
    <source>
        <dbReference type="ARBA" id="ARBA00032089"/>
    </source>
</evidence>
<dbReference type="GO" id="GO:0008360">
    <property type="term" value="P:regulation of cell shape"/>
    <property type="evidence" value="ECO:0007669"/>
    <property type="project" value="UniProtKB-KW"/>
</dbReference>
<dbReference type="Gene3D" id="2.40.10.350">
    <property type="entry name" value="Rod shape-determining protein MreC, domain 2"/>
    <property type="match status" value="1"/>
</dbReference>
<evidence type="ECO:0000256" key="3">
    <source>
        <dbReference type="ARBA" id="ARBA00022960"/>
    </source>
</evidence>
<dbReference type="GO" id="GO:0005886">
    <property type="term" value="C:plasma membrane"/>
    <property type="evidence" value="ECO:0007669"/>
    <property type="project" value="TreeGrafter"/>
</dbReference>
<feature type="transmembrane region" description="Helical" evidence="5">
    <location>
        <begin position="15"/>
        <end position="32"/>
    </location>
</feature>